<keyword evidence="1" id="KW-0560">Oxidoreductase</keyword>
<dbReference type="OrthoDB" id="2735536at2759"/>
<dbReference type="InterPro" id="IPR001509">
    <property type="entry name" value="Epimerase_deHydtase"/>
</dbReference>
<dbReference type="InterPro" id="IPR050425">
    <property type="entry name" value="NAD(P)_dehydrat-like"/>
</dbReference>
<reference evidence="4" key="1">
    <citation type="journal article" date="2020" name="Stud. Mycol.">
        <title>101 Dothideomycetes genomes: a test case for predicting lifestyles and emergence of pathogens.</title>
        <authorList>
            <person name="Haridas S."/>
            <person name="Albert R."/>
            <person name="Binder M."/>
            <person name="Bloem J."/>
            <person name="Labutti K."/>
            <person name="Salamov A."/>
            <person name="Andreopoulos B."/>
            <person name="Baker S."/>
            <person name="Barry K."/>
            <person name="Bills G."/>
            <person name="Bluhm B."/>
            <person name="Cannon C."/>
            <person name="Castanera R."/>
            <person name="Culley D."/>
            <person name="Daum C."/>
            <person name="Ezra D."/>
            <person name="Gonzalez J."/>
            <person name="Henrissat B."/>
            <person name="Kuo A."/>
            <person name="Liang C."/>
            <person name="Lipzen A."/>
            <person name="Lutzoni F."/>
            <person name="Magnuson J."/>
            <person name="Mondo S."/>
            <person name="Nolan M."/>
            <person name="Ohm R."/>
            <person name="Pangilinan J."/>
            <person name="Park H.-J."/>
            <person name="Ramirez L."/>
            <person name="Alfaro M."/>
            <person name="Sun H."/>
            <person name="Tritt A."/>
            <person name="Yoshinaga Y."/>
            <person name="Zwiers L.-H."/>
            <person name="Turgeon B."/>
            <person name="Goodwin S."/>
            <person name="Spatafora J."/>
            <person name="Crous P."/>
            <person name="Grigoriev I."/>
        </authorList>
    </citation>
    <scope>NUCLEOTIDE SEQUENCE</scope>
    <source>
        <strain evidence="4">CBS 109.77</strain>
    </source>
</reference>
<evidence type="ECO:0000313" key="4">
    <source>
        <dbReference type="EMBL" id="KAF2796354.1"/>
    </source>
</evidence>
<proteinExistence type="inferred from homology"/>
<feature type="domain" description="NAD-dependent epimerase/dehydratase" evidence="3">
    <location>
        <begin position="10"/>
        <end position="127"/>
    </location>
</feature>
<dbReference type="PANTHER" id="PTHR10366">
    <property type="entry name" value="NAD DEPENDENT EPIMERASE/DEHYDRATASE"/>
    <property type="match status" value="1"/>
</dbReference>
<dbReference type="Gene3D" id="3.40.50.720">
    <property type="entry name" value="NAD(P)-binding Rossmann-like Domain"/>
    <property type="match status" value="1"/>
</dbReference>
<keyword evidence="5" id="KW-1185">Reference proteome</keyword>
<comment type="similarity">
    <text evidence="2">Belongs to the NAD(P)-dependent epimerase/dehydratase family. Dihydroflavonol-4-reductase subfamily.</text>
</comment>
<evidence type="ECO:0000256" key="1">
    <source>
        <dbReference type="ARBA" id="ARBA00023002"/>
    </source>
</evidence>
<accession>A0A6A6XJG2</accession>
<evidence type="ECO:0000313" key="5">
    <source>
        <dbReference type="Proteomes" id="UP000799757"/>
    </source>
</evidence>
<dbReference type="EMBL" id="MU001833">
    <property type="protein sequence ID" value="KAF2796354.1"/>
    <property type="molecule type" value="Genomic_DNA"/>
</dbReference>
<dbReference type="InterPro" id="IPR036291">
    <property type="entry name" value="NAD(P)-bd_dom_sf"/>
</dbReference>
<evidence type="ECO:0000256" key="2">
    <source>
        <dbReference type="ARBA" id="ARBA00023445"/>
    </source>
</evidence>
<dbReference type="SUPFAM" id="SSF51735">
    <property type="entry name" value="NAD(P)-binding Rossmann-fold domains"/>
    <property type="match status" value="1"/>
</dbReference>
<name>A0A6A6XJG2_9PLEO</name>
<sequence length="343" mass="38325">MALVHPGGLILITGANGYIAGVTIQKFLDAGFRVRGTVRNVSKNGWMTSQYGPNFSLIEVPDMAAENAFVEAVKGVDGIAHIASSMSFSLNPQDVIPPVIKGSIGLLEAAAKEKSVKSFVYTSSQGACITMEPHKVYHIDENTWNEESKRAWELPFEGGFERMALNYLCSKTEGEQHSFRWVEENKPHFTFNSVVPNYNFGTLIAPEHTGFGSSAAMLKMLWEGDMTSLQMLPPAWYVDTEDTALLHVAALTLPDVNNERIFAFGERFCWNQILSIFKKEVPDKEFVDKVEEVEDCGTVANGRAEELLKRLGKKRFSTLDEGIKKFIPWMLREEKKKLDAGDM</sequence>
<organism evidence="4 5">
    <name type="scientific">Melanomma pulvis-pyrius CBS 109.77</name>
    <dbReference type="NCBI Taxonomy" id="1314802"/>
    <lineage>
        <taxon>Eukaryota</taxon>
        <taxon>Fungi</taxon>
        <taxon>Dikarya</taxon>
        <taxon>Ascomycota</taxon>
        <taxon>Pezizomycotina</taxon>
        <taxon>Dothideomycetes</taxon>
        <taxon>Pleosporomycetidae</taxon>
        <taxon>Pleosporales</taxon>
        <taxon>Melanommataceae</taxon>
        <taxon>Melanomma</taxon>
    </lineage>
</organism>
<dbReference type="Pfam" id="PF01370">
    <property type="entry name" value="Epimerase"/>
    <property type="match status" value="1"/>
</dbReference>
<dbReference type="GO" id="GO:0016616">
    <property type="term" value="F:oxidoreductase activity, acting on the CH-OH group of donors, NAD or NADP as acceptor"/>
    <property type="evidence" value="ECO:0007669"/>
    <property type="project" value="TreeGrafter"/>
</dbReference>
<protein>
    <submittedName>
        <fullName evidence="4">NAD(P)-binding protein</fullName>
    </submittedName>
</protein>
<dbReference type="PANTHER" id="PTHR10366:SF562">
    <property type="entry name" value="ALDEHYDE REDUCTASE II (AFU_ORTHOLOGUE AFUA_1G11360)"/>
    <property type="match status" value="1"/>
</dbReference>
<dbReference type="Proteomes" id="UP000799757">
    <property type="component" value="Unassembled WGS sequence"/>
</dbReference>
<dbReference type="AlphaFoldDB" id="A0A6A6XJG2"/>
<evidence type="ECO:0000259" key="3">
    <source>
        <dbReference type="Pfam" id="PF01370"/>
    </source>
</evidence>
<gene>
    <name evidence="4" type="ORF">K505DRAFT_359392</name>
</gene>